<evidence type="ECO:0000256" key="16">
    <source>
        <dbReference type="PROSITE-ProRule" id="PRU00552"/>
    </source>
</evidence>
<dbReference type="SMART" id="SM00490">
    <property type="entry name" value="HELICc"/>
    <property type="match status" value="1"/>
</dbReference>
<keyword evidence="13 19" id="KW-0472">Membrane</keyword>
<keyword evidence="10" id="KW-0067">ATP-binding</keyword>
<dbReference type="Proteomes" id="UP000279259">
    <property type="component" value="Unassembled WGS sequence"/>
</dbReference>
<feature type="region of interest" description="Disordered" evidence="18">
    <location>
        <begin position="553"/>
        <end position="628"/>
    </location>
</feature>
<dbReference type="InterPro" id="IPR005016">
    <property type="entry name" value="TDE1/TMS"/>
</dbReference>
<dbReference type="EC" id="3.6.4.13" evidence="4"/>
<dbReference type="Pfam" id="PF00271">
    <property type="entry name" value="Helicase_C"/>
    <property type="match status" value="1"/>
</dbReference>
<comment type="subcellular location">
    <subcellularLocation>
        <location evidence="2">Membrane</location>
        <topology evidence="2">Multi-pass membrane protein</topology>
    </subcellularLocation>
    <subcellularLocation>
        <location evidence="1">Nucleus</location>
    </subcellularLocation>
</comment>
<feature type="compositionally biased region" description="Acidic residues" evidence="18">
    <location>
        <begin position="405"/>
        <end position="415"/>
    </location>
</feature>
<feature type="compositionally biased region" description="Basic residues" evidence="18">
    <location>
        <begin position="1136"/>
        <end position="1145"/>
    </location>
</feature>
<dbReference type="CDD" id="cd17947">
    <property type="entry name" value="DEADc_DDX27"/>
    <property type="match status" value="1"/>
</dbReference>
<feature type="region of interest" description="Disordered" evidence="18">
    <location>
        <begin position="1071"/>
        <end position="1186"/>
    </location>
</feature>
<dbReference type="GO" id="GO:0016020">
    <property type="term" value="C:membrane"/>
    <property type="evidence" value="ECO:0007669"/>
    <property type="project" value="UniProtKB-SubCell"/>
</dbReference>
<feature type="transmembrane region" description="Helical" evidence="19">
    <location>
        <begin position="321"/>
        <end position="338"/>
    </location>
</feature>
<dbReference type="GO" id="GO:0042254">
    <property type="term" value="P:ribosome biogenesis"/>
    <property type="evidence" value="ECO:0007669"/>
    <property type="project" value="UniProtKB-KW"/>
</dbReference>
<dbReference type="PROSITE" id="PS51194">
    <property type="entry name" value="HELICASE_CTER"/>
    <property type="match status" value="1"/>
</dbReference>
<feature type="transmembrane region" description="Helical" evidence="19">
    <location>
        <begin position="147"/>
        <end position="165"/>
    </location>
</feature>
<dbReference type="Pfam" id="PF00270">
    <property type="entry name" value="DEAD"/>
    <property type="match status" value="1"/>
</dbReference>
<evidence type="ECO:0000256" key="2">
    <source>
        <dbReference type="ARBA" id="ARBA00004141"/>
    </source>
</evidence>
<dbReference type="PANTHER" id="PTHR47959:SF1">
    <property type="entry name" value="ATP-DEPENDENT RNA HELICASE DBPA"/>
    <property type="match status" value="1"/>
</dbReference>
<evidence type="ECO:0000256" key="12">
    <source>
        <dbReference type="ARBA" id="ARBA00022989"/>
    </source>
</evidence>
<feature type="transmembrane region" description="Helical" evidence="19">
    <location>
        <begin position="12"/>
        <end position="35"/>
    </location>
</feature>
<evidence type="ECO:0000256" key="19">
    <source>
        <dbReference type="SAM" id="Phobius"/>
    </source>
</evidence>
<evidence type="ECO:0000256" key="14">
    <source>
        <dbReference type="ARBA" id="ARBA00023242"/>
    </source>
</evidence>
<evidence type="ECO:0000313" key="24">
    <source>
        <dbReference type="Proteomes" id="UP000279259"/>
    </source>
</evidence>
<dbReference type="PROSITE" id="PS51192">
    <property type="entry name" value="HELICASE_ATP_BIND_1"/>
    <property type="match status" value="1"/>
</dbReference>
<feature type="compositionally biased region" description="Basic and acidic residues" evidence="18">
    <location>
        <begin position="1149"/>
        <end position="1166"/>
    </location>
</feature>
<dbReference type="GO" id="GO:0005524">
    <property type="term" value="F:ATP binding"/>
    <property type="evidence" value="ECO:0007669"/>
    <property type="project" value="UniProtKB-KW"/>
</dbReference>
<reference evidence="23 24" key="1">
    <citation type="submission" date="2018-11" db="EMBL/GenBank/DDBJ databases">
        <title>Genome sequence of Saitozyma podzolica DSM 27192.</title>
        <authorList>
            <person name="Aliyu H."/>
            <person name="Gorte O."/>
            <person name="Ochsenreither K."/>
        </authorList>
    </citation>
    <scope>NUCLEOTIDE SEQUENCE [LARGE SCALE GENOMIC DNA]</scope>
    <source>
        <strain evidence="23 24">DSM 27192</strain>
    </source>
</reference>
<dbReference type="STRING" id="1890683.A0A427YQA0"/>
<evidence type="ECO:0000256" key="11">
    <source>
        <dbReference type="ARBA" id="ARBA00022884"/>
    </source>
</evidence>
<gene>
    <name evidence="23" type="primary">DRS1</name>
    <name evidence="23" type="ORF">EHS25_007625</name>
</gene>
<keyword evidence="7" id="KW-0547">Nucleotide-binding</keyword>
<evidence type="ECO:0000256" key="5">
    <source>
        <dbReference type="ARBA" id="ARBA00022517"/>
    </source>
</evidence>
<dbReference type="InterPro" id="IPR027417">
    <property type="entry name" value="P-loop_NTPase"/>
</dbReference>
<evidence type="ECO:0000256" key="9">
    <source>
        <dbReference type="ARBA" id="ARBA00022806"/>
    </source>
</evidence>
<evidence type="ECO:0000256" key="7">
    <source>
        <dbReference type="ARBA" id="ARBA00022741"/>
    </source>
</evidence>
<dbReference type="AlphaFoldDB" id="A0A427YQA0"/>
<keyword evidence="14" id="KW-0539">Nucleus</keyword>
<evidence type="ECO:0000259" key="21">
    <source>
        <dbReference type="PROSITE" id="PS51194"/>
    </source>
</evidence>
<dbReference type="InterPro" id="IPR000629">
    <property type="entry name" value="RNA-helicase_DEAD-box_CS"/>
</dbReference>
<dbReference type="PROSITE" id="PS00039">
    <property type="entry name" value="DEAD_ATP_HELICASE"/>
    <property type="match status" value="1"/>
</dbReference>
<feature type="transmembrane region" description="Helical" evidence="19">
    <location>
        <begin position="47"/>
        <end position="66"/>
    </location>
</feature>
<dbReference type="Pfam" id="PF03348">
    <property type="entry name" value="Serinc"/>
    <property type="match status" value="1"/>
</dbReference>
<dbReference type="InterPro" id="IPR011545">
    <property type="entry name" value="DEAD/DEAH_box_helicase_dom"/>
</dbReference>
<keyword evidence="8" id="KW-0378">Hydrolase</keyword>
<dbReference type="SUPFAM" id="SSF52540">
    <property type="entry name" value="P-loop containing nucleoside triphosphate hydrolases"/>
    <property type="match status" value="2"/>
</dbReference>
<feature type="transmembrane region" description="Helical" evidence="19">
    <location>
        <begin position="218"/>
        <end position="244"/>
    </location>
</feature>
<proteinExistence type="inferred from homology"/>
<feature type="short sequence motif" description="Q motif" evidence="16">
    <location>
        <begin position="649"/>
        <end position="677"/>
    </location>
</feature>
<dbReference type="Gene3D" id="3.40.50.300">
    <property type="entry name" value="P-loop containing nucleotide triphosphate hydrolases"/>
    <property type="match status" value="2"/>
</dbReference>
<keyword evidence="17" id="KW-0175">Coiled coil</keyword>
<dbReference type="PROSITE" id="PS51195">
    <property type="entry name" value="Q_MOTIF"/>
    <property type="match status" value="1"/>
</dbReference>
<dbReference type="PANTHER" id="PTHR47959">
    <property type="entry name" value="ATP-DEPENDENT RNA HELICASE RHLE-RELATED"/>
    <property type="match status" value="1"/>
</dbReference>
<dbReference type="InterPro" id="IPR001650">
    <property type="entry name" value="Helicase_C-like"/>
</dbReference>
<feature type="region of interest" description="Disordered" evidence="18">
    <location>
        <begin position="477"/>
        <end position="510"/>
    </location>
</feature>
<comment type="similarity">
    <text evidence="3">Belongs to the TDE1 family.</text>
</comment>
<evidence type="ECO:0000256" key="3">
    <source>
        <dbReference type="ARBA" id="ARBA00006665"/>
    </source>
</evidence>
<dbReference type="OrthoDB" id="10259843at2759"/>
<dbReference type="GO" id="GO:0010467">
    <property type="term" value="P:gene expression"/>
    <property type="evidence" value="ECO:0007669"/>
    <property type="project" value="UniProtKB-ARBA"/>
</dbReference>
<evidence type="ECO:0000256" key="18">
    <source>
        <dbReference type="SAM" id="MobiDB-lite"/>
    </source>
</evidence>
<name>A0A427YQA0_9TREE</name>
<feature type="transmembrane region" description="Helical" evidence="19">
    <location>
        <begin position="177"/>
        <end position="197"/>
    </location>
</feature>
<evidence type="ECO:0000313" key="23">
    <source>
        <dbReference type="EMBL" id="RSH93271.1"/>
    </source>
</evidence>
<evidence type="ECO:0000256" key="1">
    <source>
        <dbReference type="ARBA" id="ARBA00004123"/>
    </source>
</evidence>
<feature type="compositionally biased region" description="Basic and acidic residues" evidence="18">
    <location>
        <begin position="497"/>
        <end position="510"/>
    </location>
</feature>
<protein>
    <recommendedName>
        <fullName evidence="4">RNA helicase</fullName>
        <ecNumber evidence="4">3.6.4.13</ecNumber>
    </recommendedName>
</protein>
<dbReference type="InterPro" id="IPR050079">
    <property type="entry name" value="DEAD_box_RNA_helicase"/>
</dbReference>
<feature type="domain" description="DEAD-box RNA helicase Q" evidence="22">
    <location>
        <begin position="649"/>
        <end position="677"/>
    </location>
</feature>
<feature type="domain" description="Helicase ATP-binding" evidence="20">
    <location>
        <begin position="680"/>
        <end position="858"/>
    </location>
</feature>
<dbReference type="GO" id="GO:0005829">
    <property type="term" value="C:cytosol"/>
    <property type="evidence" value="ECO:0007669"/>
    <property type="project" value="TreeGrafter"/>
</dbReference>
<dbReference type="InterPro" id="IPR014001">
    <property type="entry name" value="Helicase_ATP-bd"/>
</dbReference>
<organism evidence="23 24">
    <name type="scientific">Saitozyma podzolica</name>
    <dbReference type="NCBI Taxonomy" id="1890683"/>
    <lineage>
        <taxon>Eukaryota</taxon>
        <taxon>Fungi</taxon>
        <taxon>Dikarya</taxon>
        <taxon>Basidiomycota</taxon>
        <taxon>Agaricomycotina</taxon>
        <taxon>Tremellomycetes</taxon>
        <taxon>Tremellales</taxon>
        <taxon>Trimorphomycetaceae</taxon>
        <taxon>Saitozyma</taxon>
    </lineage>
</organism>
<evidence type="ECO:0000256" key="6">
    <source>
        <dbReference type="ARBA" id="ARBA00022692"/>
    </source>
</evidence>
<dbReference type="CDD" id="cd18787">
    <property type="entry name" value="SF2_C_DEAD"/>
    <property type="match status" value="1"/>
</dbReference>
<evidence type="ECO:0000256" key="15">
    <source>
        <dbReference type="ARBA" id="ARBA00047984"/>
    </source>
</evidence>
<dbReference type="EMBL" id="RSCD01000004">
    <property type="protein sequence ID" value="RSH93271.1"/>
    <property type="molecule type" value="Genomic_DNA"/>
</dbReference>
<dbReference type="SMART" id="SM00487">
    <property type="entry name" value="DEXDc"/>
    <property type="match status" value="1"/>
</dbReference>
<feature type="transmembrane region" description="Helical" evidence="19">
    <location>
        <begin position="99"/>
        <end position="120"/>
    </location>
</feature>
<feature type="compositionally biased region" description="Acidic residues" evidence="18">
    <location>
        <begin position="563"/>
        <end position="621"/>
    </location>
</feature>
<dbReference type="GO" id="GO:0005634">
    <property type="term" value="C:nucleus"/>
    <property type="evidence" value="ECO:0007669"/>
    <property type="project" value="UniProtKB-SubCell"/>
</dbReference>
<keyword evidence="5" id="KW-0690">Ribosome biogenesis</keyword>
<dbReference type="InterPro" id="IPR014014">
    <property type="entry name" value="RNA_helicase_DEAD_Q_motif"/>
</dbReference>
<feature type="transmembrane region" description="Helical" evidence="19">
    <location>
        <begin position="250"/>
        <end position="269"/>
    </location>
</feature>
<dbReference type="GO" id="GO:0003724">
    <property type="term" value="F:RNA helicase activity"/>
    <property type="evidence" value="ECO:0007669"/>
    <property type="project" value="UniProtKB-EC"/>
</dbReference>
<keyword evidence="9" id="KW-0347">Helicase</keyword>
<evidence type="ECO:0000259" key="20">
    <source>
        <dbReference type="PROSITE" id="PS51192"/>
    </source>
</evidence>
<feature type="compositionally biased region" description="Basic and acidic residues" evidence="18">
    <location>
        <begin position="1071"/>
        <end position="1091"/>
    </location>
</feature>
<keyword evidence="12 19" id="KW-1133">Transmembrane helix</keyword>
<feature type="coiled-coil region" evidence="17">
    <location>
        <begin position="990"/>
        <end position="1017"/>
    </location>
</feature>
<comment type="catalytic activity">
    <reaction evidence="15">
        <text>ATP + H2O = ADP + phosphate + H(+)</text>
        <dbReference type="Rhea" id="RHEA:13065"/>
        <dbReference type="ChEBI" id="CHEBI:15377"/>
        <dbReference type="ChEBI" id="CHEBI:15378"/>
        <dbReference type="ChEBI" id="CHEBI:30616"/>
        <dbReference type="ChEBI" id="CHEBI:43474"/>
        <dbReference type="ChEBI" id="CHEBI:456216"/>
        <dbReference type="EC" id="3.6.4.13"/>
    </reaction>
</comment>
<sequence length="1186" mass="130042">MGALLSIPLLTGGIGAIGSSIFSGCMIFMGGTAASAFCKSCNCNSSIATRIGYGLIFALSSMLAYLSRTDIAIRQIEKLSWDWIKMDCSGGKCYGLLAVHRFCFALALFHLLLSAALIGVRSTKTKRAAVQNGWVPLSRSHRLRRRWWGLKLITYFLLCFLSFLIPNEFFMAYGSYVAPIGAFLFILIGLVLLVDFAHTWSETCLENWERAESNLWQFILVGSTFGMFAASITLTTLLFVFFAGSGCGTNTFFITFNLVLSVICTILAISHPVQEANPKSGLTQASMVAGYCTYLTASAVVNHSDEGHCNPLHASGGTKTTTVIVGALFTFLAIAYSTSRAATQSKALVGKGHRAGAISLPNENVEDDGEVRLVTNQPKGRRDEMRYQAILAAVNAGSLPASVLEEPEDDEDEIEATIGEERDDERGGTKYNVSKVRAAVADEPSTRGSTSSLSWRQYHEWTYRDLSVMVSDFLTTIDSDDEGSNYGESSRVARAPAKNDDLDPDFHFELDGGRNEGLDLWGGDEVKGAKPGAEPINVDDIIARRTGKAIESFKDRKRKRDADSDEAESEVDEEEDQDAQEDQDEDDQDQDGSELDDESMSVDGEDEGDEEDDGSESDAESVESATETARKDAFFAQDPSANEDPMLPTSFSSMNLSRPLLRALSSLQFSTPTPIQARAVPLALLGRDILGSAVTGSGKTGAFMIPILERLTYRDRGKGGQACRVLVLCPTRELAVQCEAVGKALAEKGGLDVRFALLVGGLSLNAQAHTLRTLPDVLIATPGRLIDHLTNTPSFTLSALDVLVIDEADRMLEAGFTDELEEIIKACPRSRQTMLFSATMTDSVDELVKLSLDRPIRVFVDPKRNTAQGLTQEFVRIRSDDSRSPSLLALCKRTRLQALNDFKANRVDYLLATDLASRGLDIKGVETVINYDMPGQLAQYTHRVGRTARAGRKGRSISLVGEADRKMLKAAIKQSAADQIRHRIIPADAVTAMSSRLDELKDEIQEILTEEREEKMIRQADMELKKGQNIIEHEAEIYSRPARTWFQSEREKQAAKDASKAAYVGAFPDAKDKAVQPKDKVKRGKYDGLSRRDKRRKMAIEEDEKENQGKGQGAAIRAAKKTQRPRKITEAMPKSQPKKSKKRSAKSSAFDEERGSKKGSKHEGMRAKPVKVNLTKGGKGKGKARK</sequence>
<dbReference type="GO" id="GO:0016787">
    <property type="term" value="F:hydrolase activity"/>
    <property type="evidence" value="ECO:0007669"/>
    <property type="project" value="UniProtKB-KW"/>
</dbReference>
<evidence type="ECO:0000256" key="4">
    <source>
        <dbReference type="ARBA" id="ARBA00012552"/>
    </source>
</evidence>
<comment type="caution">
    <text evidence="23">The sequence shown here is derived from an EMBL/GenBank/DDBJ whole genome shotgun (WGS) entry which is preliminary data.</text>
</comment>
<keyword evidence="11" id="KW-0694">RNA-binding</keyword>
<dbReference type="GO" id="GO:0003723">
    <property type="term" value="F:RNA binding"/>
    <property type="evidence" value="ECO:0007669"/>
    <property type="project" value="UniProtKB-KW"/>
</dbReference>
<feature type="region of interest" description="Disordered" evidence="18">
    <location>
        <begin position="405"/>
        <end position="430"/>
    </location>
</feature>
<evidence type="ECO:0000256" key="17">
    <source>
        <dbReference type="SAM" id="Coils"/>
    </source>
</evidence>
<keyword evidence="24" id="KW-1185">Reference proteome</keyword>
<evidence type="ECO:0000259" key="22">
    <source>
        <dbReference type="PROSITE" id="PS51195"/>
    </source>
</evidence>
<keyword evidence="6 19" id="KW-0812">Transmembrane</keyword>
<evidence type="ECO:0000256" key="8">
    <source>
        <dbReference type="ARBA" id="ARBA00022801"/>
    </source>
</evidence>
<accession>A0A427YQA0</accession>
<evidence type="ECO:0000256" key="13">
    <source>
        <dbReference type="ARBA" id="ARBA00023136"/>
    </source>
</evidence>
<evidence type="ECO:0000256" key="10">
    <source>
        <dbReference type="ARBA" id="ARBA00022840"/>
    </source>
</evidence>
<feature type="domain" description="Helicase C-terminal" evidence="21">
    <location>
        <begin position="819"/>
        <end position="1008"/>
    </location>
</feature>